<reference evidence="3" key="2">
    <citation type="submission" date="2015-01" db="EMBL/GenBank/DDBJ databases">
        <title>Evolutionary Origins and Diversification of the Mycorrhizal Mutualists.</title>
        <authorList>
            <consortium name="DOE Joint Genome Institute"/>
            <consortium name="Mycorrhizal Genomics Consortium"/>
            <person name="Kohler A."/>
            <person name="Kuo A."/>
            <person name="Nagy L.G."/>
            <person name="Floudas D."/>
            <person name="Copeland A."/>
            <person name="Barry K.W."/>
            <person name="Cichocki N."/>
            <person name="Veneault-Fourrey C."/>
            <person name="LaButti K."/>
            <person name="Lindquist E.A."/>
            <person name="Lipzen A."/>
            <person name="Lundell T."/>
            <person name="Morin E."/>
            <person name="Murat C."/>
            <person name="Riley R."/>
            <person name="Ohm R."/>
            <person name="Sun H."/>
            <person name="Tunlid A."/>
            <person name="Henrissat B."/>
            <person name="Grigoriev I.V."/>
            <person name="Hibbett D.S."/>
            <person name="Martin F."/>
        </authorList>
    </citation>
    <scope>NUCLEOTIDE SEQUENCE [LARGE SCALE GENOMIC DNA]</scope>
    <source>
        <strain evidence="3">MUT 4182</strain>
    </source>
</reference>
<dbReference type="Proteomes" id="UP000054248">
    <property type="component" value="Unassembled WGS sequence"/>
</dbReference>
<evidence type="ECO:0000256" key="1">
    <source>
        <dbReference type="SAM" id="MobiDB-lite"/>
    </source>
</evidence>
<organism evidence="2 3">
    <name type="scientific">Tulasnella calospora MUT 4182</name>
    <dbReference type="NCBI Taxonomy" id="1051891"/>
    <lineage>
        <taxon>Eukaryota</taxon>
        <taxon>Fungi</taxon>
        <taxon>Dikarya</taxon>
        <taxon>Basidiomycota</taxon>
        <taxon>Agaricomycotina</taxon>
        <taxon>Agaricomycetes</taxon>
        <taxon>Cantharellales</taxon>
        <taxon>Tulasnellaceae</taxon>
        <taxon>Tulasnella</taxon>
    </lineage>
</organism>
<evidence type="ECO:0000313" key="3">
    <source>
        <dbReference type="Proteomes" id="UP000054248"/>
    </source>
</evidence>
<accession>A0A0C3QVX9</accession>
<name>A0A0C3QVX9_9AGAM</name>
<gene>
    <name evidence="2" type="ORF">M407DRAFT_17442</name>
</gene>
<keyword evidence="3" id="KW-1185">Reference proteome</keyword>
<dbReference type="OrthoDB" id="3268006at2759"/>
<dbReference type="EMBL" id="KN822946">
    <property type="protein sequence ID" value="KIO33841.1"/>
    <property type="molecule type" value="Genomic_DNA"/>
</dbReference>
<sequence>MYLPPRPDGTAGKHAVWVRKDNSDASGIANRDRLLSSAPPSVPSTDWAPSQHQVNPRTGGPESRDGITKLGPHWNFHNSPRNHDTHRGPSHSALNSTRSVGLRNLPAAPSVAQAPPSRPLLERVSSFTTGHNGSIRQSQPSLAARMSPVRPMRNIHVSHGLLKRTPLSFATGPATRLGPGDVDGPPKLTGSNQVPVLNLNPGIMVISTAARAGYPGSGGV</sequence>
<evidence type="ECO:0000313" key="2">
    <source>
        <dbReference type="EMBL" id="KIO33841.1"/>
    </source>
</evidence>
<protein>
    <submittedName>
        <fullName evidence="2">Uncharacterized protein</fullName>
    </submittedName>
</protein>
<feature type="region of interest" description="Disordered" evidence="1">
    <location>
        <begin position="1"/>
        <end position="96"/>
    </location>
</feature>
<proteinExistence type="predicted"/>
<dbReference type="AlphaFoldDB" id="A0A0C3QVX9"/>
<feature type="compositionally biased region" description="Polar residues" evidence="1">
    <location>
        <begin position="43"/>
        <end position="56"/>
    </location>
</feature>
<dbReference type="HOGENOM" id="CLU_1256864_0_0_1"/>
<reference evidence="2 3" key="1">
    <citation type="submission" date="2014-04" db="EMBL/GenBank/DDBJ databases">
        <authorList>
            <consortium name="DOE Joint Genome Institute"/>
            <person name="Kuo A."/>
            <person name="Girlanda M."/>
            <person name="Perotto S."/>
            <person name="Kohler A."/>
            <person name="Nagy L.G."/>
            <person name="Floudas D."/>
            <person name="Copeland A."/>
            <person name="Barry K.W."/>
            <person name="Cichocki N."/>
            <person name="Veneault-Fourrey C."/>
            <person name="LaButti K."/>
            <person name="Lindquist E.A."/>
            <person name="Lipzen A."/>
            <person name="Lundell T."/>
            <person name="Morin E."/>
            <person name="Murat C."/>
            <person name="Sun H."/>
            <person name="Tunlid A."/>
            <person name="Henrissat B."/>
            <person name="Grigoriev I.V."/>
            <person name="Hibbett D.S."/>
            <person name="Martin F."/>
            <person name="Nordberg H.P."/>
            <person name="Cantor M.N."/>
            <person name="Hua S.X."/>
        </authorList>
    </citation>
    <scope>NUCLEOTIDE SEQUENCE [LARGE SCALE GENOMIC DNA]</scope>
    <source>
        <strain evidence="2 3">MUT 4182</strain>
    </source>
</reference>